<dbReference type="InterPro" id="IPR051171">
    <property type="entry name" value="CaCA"/>
</dbReference>
<keyword evidence="11" id="KW-0106">Calcium</keyword>
<keyword evidence="16 20" id="KW-0472">Membrane</keyword>
<evidence type="ECO:0000256" key="20">
    <source>
        <dbReference type="SAM" id="Phobius"/>
    </source>
</evidence>
<feature type="domain" description="Calx-beta" evidence="21">
    <location>
        <begin position="304"/>
        <end position="403"/>
    </location>
</feature>
<organism evidence="24">
    <name type="scientific">Thelazia callipaeda</name>
    <name type="common">Oriental eyeworm</name>
    <name type="synonym">Parasitic nematode</name>
    <dbReference type="NCBI Taxonomy" id="103827"/>
    <lineage>
        <taxon>Eukaryota</taxon>
        <taxon>Metazoa</taxon>
        <taxon>Ecdysozoa</taxon>
        <taxon>Nematoda</taxon>
        <taxon>Chromadorea</taxon>
        <taxon>Rhabditida</taxon>
        <taxon>Spirurina</taxon>
        <taxon>Spiruromorpha</taxon>
        <taxon>Thelazioidea</taxon>
        <taxon>Thelaziidae</taxon>
        <taxon>Thelazia</taxon>
    </lineage>
</organism>
<dbReference type="InterPro" id="IPR003644">
    <property type="entry name" value="Calx_beta"/>
</dbReference>
<dbReference type="InterPro" id="IPR038081">
    <property type="entry name" value="CalX-like_sf"/>
</dbReference>
<keyword evidence="4" id="KW-0050">Antiport</keyword>
<dbReference type="GO" id="GO:0005432">
    <property type="term" value="F:calcium:sodium antiporter activity"/>
    <property type="evidence" value="ECO:0007669"/>
    <property type="project" value="InterPro"/>
</dbReference>
<evidence type="ECO:0000256" key="2">
    <source>
        <dbReference type="ARBA" id="ARBA00007489"/>
    </source>
</evidence>
<keyword evidence="12" id="KW-0112">Calmodulin-binding</keyword>
<feature type="transmembrane region" description="Helical" evidence="20">
    <location>
        <begin position="29"/>
        <end position="54"/>
    </location>
</feature>
<keyword evidence="13 20" id="KW-1133">Transmembrane helix</keyword>
<keyword evidence="8" id="KW-0479">Metal-binding</keyword>
<feature type="transmembrane region" description="Helical" evidence="20">
    <location>
        <begin position="193"/>
        <end position="212"/>
    </location>
</feature>
<dbReference type="Pfam" id="PF03160">
    <property type="entry name" value="Calx-beta"/>
    <property type="match status" value="2"/>
</dbReference>
<dbReference type="AlphaFoldDB" id="A0A158RB13"/>
<evidence type="ECO:0000256" key="3">
    <source>
        <dbReference type="ARBA" id="ARBA00022448"/>
    </source>
</evidence>
<dbReference type="Gene3D" id="1.20.1420.30">
    <property type="entry name" value="NCX, central ion-binding region"/>
    <property type="match status" value="2"/>
</dbReference>
<evidence type="ECO:0000256" key="12">
    <source>
        <dbReference type="ARBA" id="ARBA00022860"/>
    </source>
</evidence>
<dbReference type="GO" id="GO:0046872">
    <property type="term" value="F:metal ion binding"/>
    <property type="evidence" value="ECO:0007669"/>
    <property type="project" value="UniProtKB-KW"/>
</dbReference>
<evidence type="ECO:0000256" key="14">
    <source>
        <dbReference type="ARBA" id="ARBA00023053"/>
    </source>
</evidence>
<evidence type="ECO:0000256" key="19">
    <source>
        <dbReference type="ARBA" id="ARBA00033667"/>
    </source>
</evidence>
<keyword evidence="18" id="KW-0739">Sodium transport</keyword>
<evidence type="ECO:0000256" key="4">
    <source>
        <dbReference type="ARBA" id="ARBA00022449"/>
    </source>
</evidence>
<dbReference type="Pfam" id="PF01699">
    <property type="entry name" value="Na_Ca_ex"/>
    <property type="match status" value="2"/>
</dbReference>
<keyword evidence="10" id="KW-0677">Repeat</keyword>
<evidence type="ECO:0000256" key="18">
    <source>
        <dbReference type="ARBA" id="ARBA00023201"/>
    </source>
</evidence>
<dbReference type="PANTHER" id="PTHR11878:SF76">
    <property type="entry name" value="CALX-BETA DOMAIN-CONTAINING PROTEIN"/>
    <property type="match status" value="1"/>
</dbReference>
<dbReference type="GO" id="GO:0005516">
    <property type="term" value="F:calmodulin binding"/>
    <property type="evidence" value="ECO:0007669"/>
    <property type="project" value="UniProtKB-KW"/>
</dbReference>
<keyword evidence="15" id="KW-0406">Ion transport</keyword>
<evidence type="ECO:0000256" key="6">
    <source>
        <dbReference type="ARBA" id="ARBA00022568"/>
    </source>
</evidence>
<gene>
    <name evidence="22" type="ORF">TCLT_LOCUS1583</name>
</gene>
<keyword evidence="17" id="KW-0325">Glycoprotein</keyword>
<feature type="transmembrane region" description="Helical" evidence="20">
    <location>
        <begin position="692"/>
        <end position="712"/>
    </location>
</feature>
<dbReference type="OrthoDB" id="418484at2759"/>
<evidence type="ECO:0000256" key="15">
    <source>
        <dbReference type="ARBA" id="ARBA00023065"/>
    </source>
</evidence>
<accession>A0A158RB13</accession>
<dbReference type="GO" id="GO:0030424">
    <property type="term" value="C:axon"/>
    <property type="evidence" value="ECO:0007669"/>
    <property type="project" value="TreeGrafter"/>
</dbReference>
<evidence type="ECO:0000256" key="17">
    <source>
        <dbReference type="ARBA" id="ARBA00023180"/>
    </source>
</evidence>
<feature type="transmembrane region" description="Helical" evidence="20">
    <location>
        <begin position="765"/>
        <end position="786"/>
    </location>
</feature>
<dbReference type="GO" id="GO:0098703">
    <property type="term" value="P:calcium ion import across plasma membrane"/>
    <property type="evidence" value="ECO:0007669"/>
    <property type="project" value="TreeGrafter"/>
</dbReference>
<reference evidence="24" key="1">
    <citation type="submission" date="2016-04" db="UniProtKB">
        <authorList>
            <consortium name="WormBaseParasite"/>
        </authorList>
    </citation>
    <scope>IDENTIFICATION</scope>
</reference>
<keyword evidence="5" id="KW-1003">Cell membrane</keyword>
<dbReference type="InterPro" id="IPR044880">
    <property type="entry name" value="NCX_ion-bd_dom_sf"/>
</dbReference>
<dbReference type="EMBL" id="UYYF01000217">
    <property type="protein sequence ID" value="VDM97099.1"/>
    <property type="molecule type" value="Genomic_DNA"/>
</dbReference>
<evidence type="ECO:0000256" key="7">
    <source>
        <dbReference type="ARBA" id="ARBA00022692"/>
    </source>
</evidence>
<comment type="subcellular location">
    <subcellularLocation>
        <location evidence="1">Cell membrane</location>
        <topology evidence="1">Multi-pass membrane protein</topology>
    </subcellularLocation>
</comment>
<proteinExistence type="inferred from homology"/>
<dbReference type="GO" id="GO:0007154">
    <property type="term" value="P:cell communication"/>
    <property type="evidence" value="ECO:0007669"/>
    <property type="project" value="InterPro"/>
</dbReference>
<sequence>MDRHIQNLTRGQCKDGVVVPAVITSAPNALLYLLALMYCFLGIAIIADVFMCSIERITSTTRKVRCKNLRINRLITNENTPANEFINVRVWNPTVANLTLMALGSSAPEILLSIIEIITNNFRVGDLGPGTIVGSAAFNLLCITAVCIFCVSSPKTKRIEEIQVFAVTSLFSCFAYIWLLIILVVISPNVVELWEALMTLAFFLMLIVIAYATDKKICKPRRTWLRGLQMDKSNHQKFQEPIDDADNYLKKLSSEMACKNHEVKFLFTPMDMLADNRTLRQMSQYISQTYPNLSSDEQSKLLASKLTQLQFSASTIIEFSARVYSIKRGSSKVKLKVIRSGPIDIPLIFRYSTKNGVAKSGLHFLSKSETMQFTTNEKMKDIFVDLVENANWQPGDVFYVLLKLVEDNDDKKEKNVKIGQTYIASVRFPDDSASFVGEPMIANENQKYVRAFITRIGHHNEQTFSVYYETESVTAKCNEDYEGISDGILTFSENEYEKYIDVNIYDDLLEEKDETFNINLISATGVVTIGPNKRTVITIVCDDNMLRNIRNLRKLTSHYMLKMRHETNSWLEQIIESISVNAGDLSNATLADCLIHILVFPWKVLAALIPPASFMAGWSAFICALILIGLITAIVGDLASIFGCMVGLHDAVTAITLVALGTSLPDTFASKIAAQNDISADNAIGNITGSNAVNVFLGLGLPWTIAAMYWFMQNKVFIVDAGNLSFSVAIFLATSALCLVLLITRRHLTFFGKGELGGRIYPKTLSALILIILWLAYIFLSILQTLNYLSI</sequence>
<evidence type="ECO:0000256" key="8">
    <source>
        <dbReference type="ARBA" id="ARBA00022723"/>
    </source>
</evidence>
<dbReference type="PANTHER" id="PTHR11878">
    <property type="entry name" value="SODIUM/CALCIUM EXCHANGER"/>
    <property type="match status" value="1"/>
</dbReference>
<evidence type="ECO:0000259" key="21">
    <source>
        <dbReference type="SMART" id="SM00237"/>
    </source>
</evidence>
<evidence type="ECO:0000256" key="13">
    <source>
        <dbReference type="ARBA" id="ARBA00022989"/>
    </source>
</evidence>
<keyword evidence="14" id="KW-0915">Sodium</keyword>
<dbReference type="GO" id="GO:0042383">
    <property type="term" value="C:sarcolemma"/>
    <property type="evidence" value="ECO:0007669"/>
    <property type="project" value="TreeGrafter"/>
</dbReference>
<evidence type="ECO:0000313" key="22">
    <source>
        <dbReference type="EMBL" id="VDM97099.1"/>
    </source>
</evidence>
<keyword evidence="23" id="KW-1185">Reference proteome</keyword>
<comment type="similarity">
    <text evidence="2">Belongs to the Ca(2+):cation antiporter (CaCA) (TC 2.A.19) family. SLC8 subfamily.</text>
</comment>
<protein>
    <submittedName>
        <fullName evidence="24">Sodium/calcium exchanger 3</fullName>
    </submittedName>
</protein>
<dbReference type="STRING" id="103827.A0A158RB13"/>
<dbReference type="PRINTS" id="PR01259">
    <property type="entry name" value="NACAEXCHNGR"/>
</dbReference>
<dbReference type="Gene3D" id="2.60.40.2030">
    <property type="match status" value="2"/>
</dbReference>
<reference evidence="22 23" key="2">
    <citation type="submission" date="2018-11" db="EMBL/GenBank/DDBJ databases">
        <authorList>
            <consortium name="Pathogen Informatics"/>
        </authorList>
    </citation>
    <scope>NUCLEOTIDE SEQUENCE [LARGE SCALE GENOMIC DNA]</scope>
</reference>
<dbReference type="GO" id="GO:0098794">
    <property type="term" value="C:postsynapse"/>
    <property type="evidence" value="ECO:0007669"/>
    <property type="project" value="TreeGrafter"/>
</dbReference>
<dbReference type="InterPro" id="IPR004836">
    <property type="entry name" value="Na_Ca_Ex"/>
</dbReference>
<keyword evidence="9" id="KW-0732">Signal</keyword>
<evidence type="ECO:0000256" key="16">
    <source>
        <dbReference type="ARBA" id="ARBA00023136"/>
    </source>
</evidence>
<dbReference type="InterPro" id="IPR004837">
    <property type="entry name" value="NaCa_Exmemb"/>
</dbReference>
<feature type="transmembrane region" description="Helical" evidence="20">
    <location>
        <begin position="615"/>
        <end position="635"/>
    </location>
</feature>
<evidence type="ECO:0000313" key="24">
    <source>
        <dbReference type="WBParaSite" id="TCLT_0000158201-mRNA-1"/>
    </source>
</evidence>
<feature type="transmembrane region" description="Helical" evidence="20">
    <location>
        <begin position="130"/>
        <end position="152"/>
    </location>
</feature>
<feature type="domain" description="Calx-beta" evidence="21">
    <location>
        <begin position="423"/>
        <end position="521"/>
    </location>
</feature>
<evidence type="ECO:0000256" key="10">
    <source>
        <dbReference type="ARBA" id="ARBA00022737"/>
    </source>
</evidence>
<evidence type="ECO:0000256" key="5">
    <source>
        <dbReference type="ARBA" id="ARBA00022475"/>
    </source>
</evidence>
<name>A0A158RB13_THECL</name>
<evidence type="ECO:0000313" key="23">
    <source>
        <dbReference type="Proteomes" id="UP000276776"/>
    </source>
</evidence>
<dbReference type="OMA" id="CMVGLKD"/>
<keyword evidence="7 20" id="KW-0812">Transmembrane</keyword>
<keyword evidence="6" id="KW-0109">Calcium transport</keyword>
<dbReference type="WBParaSite" id="TCLT_0000158201-mRNA-1">
    <property type="protein sequence ID" value="TCLT_0000158201-mRNA-1"/>
    <property type="gene ID" value="TCLT_0000158201"/>
</dbReference>
<keyword evidence="3" id="KW-0813">Transport</keyword>
<comment type="catalytic activity">
    <reaction evidence="19">
        <text>Ca(2+)(in) + 3 Na(+)(out) = Ca(2+)(out) + 3 Na(+)(in)</text>
        <dbReference type="Rhea" id="RHEA:69955"/>
        <dbReference type="ChEBI" id="CHEBI:29101"/>
        <dbReference type="ChEBI" id="CHEBI:29108"/>
    </reaction>
</comment>
<dbReference type="SUPFAM" id="SSF141072">
    <property type="entry name" value="CalX-like"/>
    <property type="match status" value="2"/>
</dbReference>
<feature type="transmembrane region" description="Helical" evidence="20">
    <location>
        <begin position="724"/>
        <end position="744"/>
    </location>
</feature>
<evidence type="ECO:0000256" key="1">
    <source>
        <dbReference type="ARBA" id="ARBA00004651"/>
    </source>
</evidence>
<feature type="transmembrane region" description="Helical" evidence="20">
    <location>
        <begin position="164"/>
        <end position="187"/>
    </location>
</feature>
<evidence type="ECO:0000256" key="11">
    <source>
        <dbReference type="ARBA" id="ARBA00022837"/>
    </source>
</evidence>
<evidence type="ECO:0000256" key="9">
    <source>
        <dbReference type="ARBA" id="ARBA00022729"/>
    </source>
</evidence>
<dbReference type="SMART" id="SM00237">
    <property type="entry name" value="Calx_beta"/>
    <property type="match status" value="2"/>
</dbReference>
<dbReference type="Proteomes" id="UP000276776">
    <property type="component" value="Unassembled WGS sequence"/>
</dbReference>